<dbReference type="Pfam" id="PF02195">
    <property type="entry name" value="ParB_N"/>
    <property type="match status" value="1"/>
</dbReference>
<comment type="caution">
    <text evidence="5">The sequence shown here is derived from an EMBL/GenBank/DDBJ whole genome shotgun (WGS) entry which is preliminary data.</text>
</comment>
<proteinExistence type="inferred from homology"/>
<evidence type="ECO:0000313" key="6">
    <source>
        <dbReference type="Proteomes" id="UP000318199"/>
    </source>
</evidence>
<dbReference type="InterPro" id="IPR041468">
    <property type="entry name" value="HTH_ParB/Spo0J"/>
</dbReference>
<dbReference type="InterPro" id="IPR022396">
    <property type="entry name" value="PRTRC_ParB"/>
</dbReference>
<accession>A0A562ZTV1</accession>
<dbReference type="GO" id="GO:0005694">
    <property type="term" value="C:chromosome"/>
    <property type="evidence" value="ECO:0007669"/>
    <property type="project" value="TreeGrafter"/>
</dbReference>
<dbReference type="EMBL" id="VOBQ01000008">
    <property type="protein sequence ID" value="TWO71564.1"/>
    <property type="molecule type" value="Genomic_DNA"/>
</dbReference>
<evidence type="ECO:0000256" key="2">
    <source>
        <dbReference type="ARBA" id="ARBA00022829"/>
    </source>
</evidence>
<evidence type="ECO:0000256" key="1">
    <source>
        <dbReference type="ARBA" id="ARBA00006295"/>
    </source>
</evidence>
<feature type="compositionally biased region" description="Low complexity" evidence="3">
    <location>
        <begin position="356"/>
        <end position="370"/>
    </location>
</feature>
<sequence>MERPPEHAVLDDAEEVLVSCSEIDADFNYRRRMNAEKMTSLRADIKARGLMYPVFLRRKPDGRHQLLVGNRRFKAFTAEFGIDAKIRSKIFVLTDEQALAMMMAENGEREDPSAIEEAEGAARMLGHCNGDRHEAAARLGWDRPKLNRRLALMNAIQAVRDAYLDSKIDLGHVEILAALRKEVQERVITVMLAQEKMATVEQLKQMAAQSLQNLDSAIFDKAECTNCQFNTAEQQALFTESFEGRRCTNKECFGKKTEGELEKRRLALVDTYQVVRIVRPGDNATVVPLRADGKRPVGPEQAAACRSCGDFGAFVSALPDAFGTEFKDMCFNVTCNDAKVEAHRAAQKAAEQPPDQGAAGASQAHAGGAQTEPDDDEAQNNPKPTRSTPTRSASANSIRGAIKEYREQVWRVVFERMAVKLPVEKNRALLIAVIAHRATSLDGSKAMGQVNKALGTDVPLVGTKTEKLMRALLKFDKEQLGKAFQVLPAHVRSDMPIEDIVGLLKGLDVQIEQFWKLNETFLDVLTKSEIDAVCQEIGLAKAAGKTYGSLRNGSKKEYVAAMLKVEGFNYTGAVPKMIRW</sequence>
<keyword evidence="6" id="KW-1185">Reference proteome</keyword>
<dbReference type="GO" id="GO:0007059">
    <property type="term" value="P:chromosome segregation"/>
    <property type="evidence" value="ECO:0007669"/>
    <property type="project" value="UniProtKB-KW"/>
</dbReference>
<dbReference type="PANTHER" id="PTHR33375">
    <property type="entry name" value="CHROMOSOME-PARTITIONING PROTEIN PARB-RELATED"/>
    <property type="match status" value="1"/>
</dbReference>
<dbReference type="AlphaFoldDB" id="A0A562ZTV1"/>
<dbReference type="InterPro" id="IPR036086">
    <property type="entry name" value="ParB/Sulfiredoxin_sf"/>
</dbReference>
<dbReference type="InterPro" id="IPR050336">
    <property type="entry name" value="Chromosome_partition/occlusion"/>
</dbReference>
<feature type="domain" description="ParB-like N-terminal" evidence="4">
    <location>
        <begin position="16"/>
        <end position="107"/>
    </location>
</feature>
<dbReference type="PANTHER" id="PTHR33375:SF1">
    <property type="entry name" value="CHROMOSOME-PARTITIONING PROTEIN PARB-RELATED"/>
    <property type="match status" value="1"/>
</dbReference>
<dbReference type="InterPro" id="IPR004437">
    <property type="entry name" value="ParB/RepB/Spo0J"/>
</dbReference>
<dbReference type="NCBIfam" id="TIGR03734">
    <property type="entry name" value="PRTRC_parB"/>
    <property type="match status" value="1"/>
</dbReference>
<organism evidence="5 6">
    <name type="scientific">Caenimonas sedimenti</name>
    <dbReference type="NCBI Taxonomy" id="2596921"/>
    <lineage>
        <taxon>Bacteria</taxon>
        <taxon>Pseudomonadati</taxon>
        <taxon>Pseudomonadota</taxon>
        <taxon>Betaproteobacteria</taxon>
        <taxon>Burkholderiales</taxon>
        <taxon>Comamonadaceae</taxon>
        <taxon>Caenimonas</taxon>
    </lineage>
</organism>
<dbReference type="OrthoDB" id="9796891at2"/>
<dbReference type="Gene3D" id="3.90.1530.30">
    <property type="match status" value="1"/>
</dbReference>
<feature type="region of interest" description="Disordered" evidence="3">
    <location>
        <begin position="345"/>
        <end position="398"/>
    </location>
</feature>
<dbReference type="InterPro" id="IPR003115">
    <property type="entry name" value="ParB_N"/>
</dbReference>
<dbReference type="Proteomes" id="UP000318199">
    <property type="component" value="Unassembled WGS sequence"/>
</dbReference>
<evidence type="ECO:0000313" key="5">
    <source>
        <dbReference type="EMBL" id="TWO71564.1"/>
    </source>
</evidence>
<keyword evidence="2" id="KW-0159">Chromosome partition</keyword>
<dbReference type="Gene3D" id="1.10.10.2830">
    <property type="match status" value="1"/>
</dbReference>
<protein>
    <submittedName>
        <fullName evidence="5">PRTRC system ParB family protein</fullName>
    </submittedName>
</protein>
<comment type="similarity">
    <text evidence="1">Belongs to the ParB family.</text>
</comment>
<dbReference type="SUPFAM" id="SSF109709">
    <property type="entry name" value="KorB DNA-binding domain-like"/>
    <property type="match status" value="1"/>
</dbReference>
<dbReference type="SUPFAM" id="SSF110849">
    <property type="entry name" value="ParB/Sulfiredoxin"/>
    <property type="match status" value="1"/>
</dbReference>
<name>A0A562ZTV1_9BURK</name>
<reference evidence="5 6" key="1">
    <citation type="submission" date="2019-07" db="EMBL/GenBank/DDBJ databases">
        <title>Caenimonas sedimenti sp. nov., isolated from activated sludge.</title>
        <authorList>
            <person name="Xu J."/>
        </authorList>
    </citation>
    <scope>NUCLEOTIDE SEQUENCE [LARGE SCALE GENOMIC DNA]</scope>
    <source>
        <strain evidence="5 6">HX-9-20</strain>
    </source>
</reference>
<dbReference type="NCBIfam" id="TIGR00180">
    <property type="entry name" value="parB_part"/>
    <property type="match status" value="1"/>
</dbReference>
<gene>
    <name evidence="5" type="ORF">FN976_11305</name>
</gene>
<evidence type="ECO:0000256" key="3">
    <source>
        <dbReference type="SAM" id="MobiDB-lite"/>
    </source>
</evidence>
<evidence type="ECO:0000259" key="4">
    <source>
        <dbReference type="SMART" id="SM00470"/>
    </source>
</evidence>
<dbReference type="SMART" id="SM00470">
    <property type="entry name" value="ParB"/>
    <property type="match status" value="1"/>
</dbReference>
<feature type="compositionally biased region" description="Polar residues" evidence="3">
    <location>
        <begin position="379"/>
        <end position="397"/>
    </location>
</feature>
<dbReference type="GO" id="GO:0003677">
    <property type="term" value="F:DNA binding"/>
    <property type="evidence" value="ECO:0007669"/>
    <property type="project" value="InterPro"/>
</dbReference>
<dbReference type="Pfam" id="PF17762">
    <property type="entry name" value="HTH_ParB"/>
    <property type="match status" value="1"/>
</dbReference>